<dbReference type="Proteomes" id="UP000825933">
    <property type="component" value="Unassembled WGS sequence"/>
</dbReference>
<dbReference type="EC" id="1.2.7.8" evidence="5"/>
<dbReference type="PANTHER" id="PTHR43854:SF1">
    <property type="entry name" value="INDOLEPYRUVATE OXIDOREDUCTASE SUBUNIT IORB"/>
    <property type="match status" value="1"/>
</dbReference>
<dbReference type="InterPro" id="IPR017719">
    <property type="entry name" value="Indolepyruvate_Fd_OxRdtase_bsu"/>
</dbReference>
<dbReference type="Gene3D" id="3.40.920.10">
    <property type="entry name" value="Pyruvate-ferredoxin oxidoreductase, PFOR, domain III"/>
    <property type="match status" value="1"/>
</dbReference>
<organism evidence="7 8">
    <name type="scientific">Methanobacterium spitsbergense</name>
    <dbReference type="NCBI Taxonomy" id="2874285"/>
    <lineage>
        <taxon>Archaea</taxon>
        <taxon>Methanobacteriati</taxon>
        <taxon>Methanobacteriota</taxon>
        <taxon>Methanomada group</taxon>
        <taxon>Methanobacteria</taxon>
        <taxon>Methanobacteriales</taxon>
        <taxon>Methanobacteriaceae</taxon>
        <taxon>Methanobacterium</taxon>
    </lineage>
</organism>
<evidence type="ECO:0000259" key="6">
    <source>
        <dbReference type="Pfam" id="PF01558"/>
    </source>
</evidence>
<protein>
    <recommendedName>
        <fullName evidence="5">Indolepyruvate ferredoxin oxidoreductase subunit beta</fullName>
        <ecNumber evidence="5">1.2.7.8</ecNumber>
    </recommendedName>
</protein>
<feature type="domain" description="Pyruvate/ketoisovalerate oxidoreductase catalytic" evidence="6">
    <location>
        <begin position="12"/>
        <end position="192"/>
    </location>
</feature>
<evidence type="ECO:0000313" key="7">
    <source>
        <dbReference type="EMBL" id="MBZ2166108.1"/>
    </source>
</evidence>
<evidence type="ECO:0000256" key="3">
    <source>
        <dbReference type="ARBA" id="ARBA00023002"/>
    </source>
</evidence>
<dbReference type="InterPro" id="IPR002869">
    <property type="entry name" value="Pyrv_flavodox_OxRed_cen"/>
</dbReference>
<dbReference type="SUPFAM" id="SSF53323">
    <property type="entry name" value="Pyruvate-ferredoxin oxidoreductase, PFOR, domain III"/>
    <property type="match status" value="1"/>
</dbReference>
<accession>A0A8T5UQR5</accession>
<dbReference type="NCBIfam" id="TIGR03334">
    <property type="entry name" value="IOR_beta"/>
    <property type="match status" value="1"/>
</dbReference>
<evidence type="ECO:0000256" key="2">
    <source>
        <dbReference type="ARBA" id="ARBA00011238"/>
    </source>
</evidence>
<keyword evidence="3" id="KW-0560">Oxidoreductase</keyword>
<name>A0A8T5UQR5_9EURY</name>
<dbReference type="Pfam" id="PF01558">
    <property type="entry name" value="POR"/>
    <property type="match status" value="1"/>
</dbReference>
<dbReference type="EMBL" id="JAIOUQ010000009">
    <property type="protein sequence ID" value="MBZ2166108.1"/>
    <property type="molecule type" value="Genomic_DNA"/>
</dbReference>
<reference evidence="8" key="1">
    <citation type="journal article" date="2022" name="Microbiol. Resour. Announc.">
        <title>Draft Genome Sequence of a Methanogenic Archaeon from West Spitsbergen Permafrost.</title>
        <authorList>
            <person name="Trubitsyn V."/>
            <person name="Rivkina E."/>
            <person name="Shcherbakova V."/>
        </authorList>
    </citation>
    <scope>NUCLEOTIDE SEQUENCE [LARGE SCALE GENOMIC DNA]</scope>
    <source>
        <strain evidence="8">VT</strain>
    </source>
</reference>
<dbReference type="RefSeq" id="WP_223791680.1">
    <property type="nucleotide sequence ID" value="NZ_JAIOUQ010000009.1"/>
</dbReference>
<gene>
    <name evidence="7" type="ORF">K8N75_08655</name>
</gene>
<comment type="subunit">
    <text evidence="2">Heterodimer of the IorA and IorB subunits.</text>
</comment>
<sequence>MKPYNIYISGVGGQGIIKTSTVLGEAAMKSSMPVVMSEVHGMAQRGGGVSTELKIGDAYSPIIEYGSADLLISFEPIEALRAIPKLSRKTSVIVNTSTIYPFNLNAGEFSYPKIEDILCELNNKSMKVYAFNADQIAKESGHLLSMNMVMLGGAAAVNGFPLKKEIVIDSMKANLPEKSLDINLNAFERGFDSIKSS</sequence>
<comment type="catalytic activity">
    <reaction evidence="4">
        <text>indole-3-pyruvate + 2 oxidized [2Fe-2S]-[ferredoxin] + CoA = (indol-3-yl)acetyl-CoA + 2 reduced [2Fe-2S]-[ferredoxin] + CO2 + H(+)</text>
        <dbReference type="Rhea" id="RHEA:12645"/>
        <dbReference type="Rhea" id="RHEA-COMP:10000"/>
        <dbReference type="Rhea" id="RHEA-COMP:10001"/>
        <dbReference type="ChEBI" id="CHEBI:15378"/>
        <dbReference type="ChEBI" id="CHEBI:16526"/>
        <dbReference type="ChEBI" id="CHEBI:17640"/>
        <dbReference type="ChEBI" id="CHEBI:33737"/>
        <dbReference type="ChEBI" id="CHEBI:33738"/>
        <dbReference type="ChEBI" id="CHEBI:57271"/>
        <dbReference type="ChEBI" id="CHEBI:57287"/>
        <dbReference type="EC" id="1.2.7.8"/>
    </reaction>
</comment>
<dbReference type="NCBIfam" id="NF005323">
    <property type="entry name" value="PRK06853.1-3"/>
    <property type="match status" value="1"/>
</dbReference>
<dbReference type="GO" id="GO:0043805">
    <property type="term" value="F:indolepyruvate ferredoxin oxidoreductase activity"/>
    <property type="evidence" value="ECO:0007669"/>
    <property type="project" value="UniProtKB-EC"/>
</dbReference>
<dbReference type="AlphaFoldDB" id="A0A8T5UQR5"/>
<evidence type="ECO:0000256" key="1">
    <source>
        <dbReference type="ARBA" id="ARBA00002995"/>
    </source>
</evidence>
<evidence type="ECO:0000256" key="4">
    <source>
        <dbReference type="ARBA" id="ARBA00048332"/>
    </source>
</evidence>
<evidence type="ECO:0000313" key="8">
    <source>
        <dbReference type="Proteomes" id="UP000825933"/>
    </source>
</evidence>
<comment type="function">
    <text evidence="1">Catalyzes the ferredoxin-dependent oxidative decarboxylation of arylpyruvates.</text>
</comment>
<evidence type="ECO:0000256" key="5">
    <source>
        <dbReference type="NCBIfam" id="TIGR03334"/>
    </source>
</evidence>
<dbReference type="InterPro" id="IPR019752">
    <property type="entry name" value="Pyrv/ketoisovalerate_OxRed_cat"/>
</dbReference>
<comment type="caution">
    <text evidence="7">The sequence shown here is derived from an EMBL/GenBank/DDBJ whole genome shotgun (WGS) entry which is preliminary data.</text>
</comment>
<dbReference type="InterPro" id="IPR052198">
    <property type="entry name" value="IorB_Oxidoreductase"/>
</dbReference>
<dbReference type="PANTHER" id="PTHR43854">
    <property type="entry name" value="INDOLEPYRUVATE OXIDOREDUCTASE SUBUNIT IORB"/>
    <property type="match status" value="1"/>
</dbReference>
<keyword evidence="8" id="KW-1185">Reference proteome</keyword>
<proteinExistence type="predicted"/>